<dbReference type="Pfam" id="PF14124">
    <property type="entry name" value="DUF4291"/>
    <property type="match status" value="1"/>
</dbReference>
<accession>A0A3N4KQY8</accession>
<evidence type="ECO:0000313" key="2">
    <source>
        <dbReference type="EMBL" id="RPB11908.1"/>
    </source>
</evidence>
<proteinExistence type="predicted"/>
<evidence type="ECO:0008006" key="4">
    <source>
        <dbReference type="Google" id="ProtNLM"/>
    </source>
</evidence>
<evidence type="ECO:0000256" key="1">
    <source>
        <dbReference type="SAM" id="MobiDB-lite"/>
    </source>
</evidence>
<organism evidence="2 3">
    <name type="scientific">Morchella conica CCBAS932</name>
    <dbReference type="NCBI Taxonomy" id="1392247"/>
    <lineage>
        <taxon>Eukaryota</taxon>
        <taxon>Fungi</taxon>
        <taxon>Dikarya</taxon>
        <taxon>Ascomycota</taxon>
        <taxon>Pezizomycotina</taxon>
        <taxon>Pezizomycetes</taxon>
        <taxon>Pezizales</taxon>
        <taxon>Morchellaceae</taxon>
        <taxon>Morchella</taxon>
    </lineage>
</organism>
<dbReference type="InterPro" id="IPR025633">
    <property type="entry name" value="DUF4291"/>
</dbReference>
<sequence length="214" mass="24734">MSTTTGTPSTETPYRQIRALYDADTITVYQAYQSSIALPAVASQKLSASPDFNLERMTWIKPSWTWMMYRSGYSYKSERQAHILALKVKREGFEKLLQNASVAWKERKEIRVQWDPERTVALEKLPYRSIQVGVGRGMVKEWVEEMIVGIEDVTERAREMKKLVDEGKIAEAEKLVPEEREYVLSEGLREELSMNTTKEDADQWKLEHGKGNSH</sequence>
<dbReference type="InParanoid" id="A0A3N4KQY8"/>
<dbReference type="OrthoDB" id="413653at2759"/>
<evidence type="ECO:0000313" key="3">
    <source>
        <dbReference type="Proteomes" id="UP000277580"/>
    </source>
</evidence>
<dbReference type="STRING" id="1392247.A0A3N4KQY8"/>
<reference evidence="2 3" key="1">
    <citation type="journal article" date="2018" name="Nat. Ecol. Evol.">
        <title>Pezizomycetes genomes reveal the molecular basis of ectomycorrhizal truffle lifestyle.</title>
        <authorList>
            <person name="Murat C."/>
            <person name="Payen T."/>
            <person name="Noel B."/>
            <person name="Kuo A."/>
            <person name="Morin E."/>
            <person name="Chen J."/>
            <person name="Kohler A."/>
            <person name="Krizsan K."/>
            <person name="Balestrini R."/>
            <person name="Da Silva C."/>
            <person name="Montanini B."/>
            <person name="Hainaut M."/>
            <person name="Levati E."/>
            <person name="Barry K.W."/>
            <person name="Belfiori B."/>
            <person name="Cichocki N."/>
            <person name="Clum A."/>
            <person name="Dockter R.B."/>
            <person name="Fauchery L."/>
            <person name="Guy J."/>
            <person name="Iotti M."/>
            <person name="Le Tacon F."/>
            <person name="Lindquist E.A."/>
            <person name="Lipzen A."/>
            <person name="Malagnac F."/>
            <person name="Mello A."/>
            <person name="Molinier V."/>
            <person name="Miyauchi S."/>
            <person name="Poulain J."/>
            <person name="Riccioni C."/>
            <person name="Rubini A."/>
            <person name="Sitrit Y."/>
            <person name="Splivallo R."/>
            <person name="Traeger S."/>
            <person name="Wang M."/>
            <person name="Zifcakova L."/>
            <person name="Wipf D."/>
            <person name="Zambonelli A."/>
            <person name="Paolocci F."/>
            <person name="Nowrousian M."/>
            <person name="Ottonello S."/>
            <person name="Baldrian P."/>
            <person name="Spatafora J.W."/>
            <person name="Henrissat B."/>
            <person name="Nagy L.G."/>
            <person name="Aury J.M."/>
            <person name="Wincker P."/>
            <person name="Grigoriev I.V."/>
            <person name="Bonfante P."/>
            <person name="Martin F.M."/>
        </authorList>
    </citation>
    <scope>NUCLEOTIDE SEQUENCE [LARGE SCALE GENOMIC DNA]</scope>
    <source>
        <strain evidence="2 3">CCBAS932</strain>
    </source>
</reference>
<feature type="region of interest" description="Disordered" evidence="1">
    <location>
        <begin position="193"/>
        <end position="214"/>
    </location>
</feature>
<dbReference type="AlphaFoldDB" id="A0A3N4KQY8"/>
<name>A0A3N4KQY8_9PEZI</name>
<dbReference type="Proteomes" id="UP000277580">
    <property type="component" value="Unassembled WGS sequence"/>
</dbReference>
<dbReference type="PANTHER" id="PTHR38567:SF1">
    <property type="entry name" value="DUF4291 DOMAIN-CONTAINING PROTEIN"/>
    <property type="match status" value="1"/>
</dbReference>
<protein>
    <recommendedName>
        <fullName evidence="4">ATP-dependent RNA helicase DHX8</fullName>
    </recommendedName>
</protein>
<gene>
    <name evidence="2" type="ORF">P167DRAFT_523750</name>
</gene>
<dbReference type="PANTHER" id="PTHR38567">
    <property type="entry name" value="DUF4291 DOMAIN-CONTAINING PROTEIN"/>
    <property type="match status" value="1"/>
</dbReference>
<dbReference type="EMBL" id="ML119132">
    <property type="protein sequence ID" value="RPB11908.1"/>
    <property type="molecule type" value="Genomic_DNA"/>
</dbReference>
<keyword evidence="3" id="KW-1185">Reference proteome</keyword>